<feature type="compositionally biased region" description="Acidic residues" evidence="1">
    <location>
        <begin position="39"/>
        <end position="48"/>
    </location>
</feature>
<feature type="region of interest" description="Disordered" evidence="1">
    <location>
        <begin position="451"/>
        <end position="476"/>
    </location>
</feature>
<dbReference type="PANTHER" id="PTHR22950">
    <property type="entry name" value="AMINO ACID TRANSPORTER"/>
    <property type="match status" value="1"/>
</dbReference>
<dbReference type="EMBL" id="LT671822">
    <property type="protein sequence ID" value="SHO77242.1"/>
    <property type="molecule type" value="Genomic_DNA"/>
</dbReference>
<dbReference type="AlphaFoldDB" id="M5EIF4"/>
<dbReference type="KEGG" id="msym:MSY001_0097"/>
<dbReference type="GO" id="GO:0016020">
    <property type="term" value="C:membrane"/>
    <property type="evidence" value="ECO:0007669"/>
    <property type="project" value="TreeGrafter"/>
</dbReference>
<dbReference type="HOGENOM" id="CLU_392353_0_0_1"/>
<dbReference type="OMA" id="FWIRRPR"/>
<accession>M5EIF4</accession>
<proteinExistence type="predicted"/>
<name>M5EIF4_MALS4</name>
<dbReference type="Proteomes" id="UP000186303">
    <property type="component" value="Chromosome 2"/>
</dbReference>
<feature type="region of interest" description="Disordered" evidence="1">
    <location>
        <begin position="615"/>
        <end position="634"/>
    </location>
</feature>
<keyword evidence="2" id="KW-0812">Transmembrane</keyword>
<feature type="transmembrane region" description="Helical" evidence="2">
    <location>
        <begin position="234"/>
        <end position="254"/>
    </location>
</feature>
<reference evidence="4" key="1">
    <citation type="journal article" date="2017" name="Nucleic Acids Res.">
        <title>Proteogenomics produces comprehensive and highly accurate protein-coding gene annotation in a complete genome assembly of Malassezia sympodialis.</title>
        <authorList>
            <person name="Zhu Y."/>
            <person name="Engstroem P.G."/>
            <person name="Tellgren-Roth C."/>
            <person name="Baudo C.D."/>
            <person name="Kennell J.C."/>
            <person name="Sun S."/>
            <person name="Billmyre R.B."/>
            <person name="Schroeder M.S."/>
            <person name="Andersson A."/>
            <person name="Holm T."/>
            <person name="Sigurgeirsson B."/>
            <person name="Wu G."/>
            <person name="Sankaranarayanan S.R."/>
            <person name="Siddharthan R."/>
            <person name="Sanyal K."/>
            <person name="Lundeberg J."/>
            <person name="Nystedt B."/>
            <person name="Boekhout T."/>
            <person name="Dawson T.L. Jr."/>
            <person name="Heitman J."/>
            <person name="Scheynius A."/>
            <person name="Lehtioe J."/>
        </authorList>
    </citation>
    <scope>NUCLEOTIDE SEQUENCE [LARGE SCALE GENOMIC DNA]</scope>
    <source>
        <strain evidence="4">ATCC 42132</strain>
    </source>
</reference>
<feature type="transmembrane region" description="Helical" evidence="2">
    <location>
        <begin position="361"/>
        <end position="388"/>
    </location>
</feature>
<feature type="transmembrane region" description="Helical" evidence="2">
    <location>
        <begin position="508"/>
        <end position="531"/>
    </location>
</feature>
<keyword evidence="2" id="KW-0472">Membrane</keyword>
<feature type="transmembrane region" description="Helical" evidence="2">
    <location>
        <begin position="551"/>
        <end position="571"/>
    </location>
</feature>
<dbReference type="OrthoDB" id="3360632at2759"/>
<evidence type="ECO:0000256" key="1">
    <source>
        <dbReference type="SAM" id="MobiDB-lite"/>
    </source>
</evidence>
<sequence length="703" mass="78491">MASGMSDQAVNSEEPGRVPEDRILHIRNNEMEDDHQGDSDTDLDEEESDFRHGTIHVWDEDSDEDDQPPSQPGIIPFYHTRAERFNNIENIQPVAGWWRTLLIGSATPGSLSKAHVAMNLFSSSLHPGVLLAMPVYFFRAGIIPGMIVLVLVSLLGAFGGGLWVSLGRYVGGNTIEAITAKAFGMNTHWKRGIGYGISSLALVTYCTGAAVIAYHAMTDLLLQVFFHYSLPGQIFHGRAFVTLVIGGSLTLPLLLSMTPKRNMIQIQSWTVILLYPAIVIIMLIRIDEWKLHDFWRPGQLSSSLNSEAMVPLLKLRDYSWPWASTAMLPLFTLSASPPQILAHNRSLRRKNVYDSNVKSFLIAQMIQIVLLLLTTYMVAIQLGVFGASKMLGGLHANFFSSLPLDDDYVNVCRILFSVLLASHLTVCLASARSCWSHLLNVIKVHPLKSVQPPTPRVMKKSTRSGRKHSSSTFPSPAWLPSASRSVDPISELSEVSAWKRFKLLRDMLAGFTLWTITALTAFFSGVGGVFMREEKEGEELRFLRSLEAIGLVGAFVGFILPALIWLVLFWIRRPRAILMLQTNSMRRRLNQYLLSPLSNLIGKSSYPEEEPLLTHQAPWSSTDPGPSHNAQSVPVTIPNHLNEHTSSTCDDATLVLLARKERDLQRKTRFRRRFQELLVVVALLPFGLFLVIMALIELMEGGF</sequence>
<dbReference type="RefSeq" id="XP_018738743.1">
    <property type="nucleotide sequence ID" value="XM_018886327.1"/>
</dbReference>
<feature type="transmembrane region" description="Helical" evidence="2">
    <location>
        <begin position="677"/>
        <end position="696"/>
    </location>
</feature>
<feature type="compositionally biased region" description="Basic and acidic residues" evidence="1">
    <location>
        <begin position="14"/>
        <end position="38"/>
    </location>
</feature>
<keyword evidence="4" id="KW-1185">Reference proteome</keyword>
<evidence type="ECO:0000313" key="4">
    <source>
        <dbReference type="Proteomes" id="UP000186303"/>
    </source>
</evidence>
<gene>
    <name evidence="3" type="ORF">MSYG_1583</name>
</gene>
<dbReference type="PANTHER" id="PTHR22950:SF671">
    <property type="entry name" value="CHROMOSOME UNDETERMINED SCAFFOLD_75, WHOLE GENOME SHOTGUN SEQUENCE"/>
    <property type="match status" value="1"/>
</dbReference>
<evidence type="ECO:0000313" key="3">
    <source>
        <dbReference type="EMBL" id="SHO77242.1"/>
    </source>
</evidence>
<dbReference type="VEuPathDB" id="FungiDB:MSYG_1583"/>
<organism evidence="3 4">
    <name type="scientific">Malassezia sympodialis (strain ATCC 42132)</name>
    <name type="common">Atopic eczema-associated yeast</name>
    <dbReference type="NCBI Taxonomy" id="1230383"/>
    <lineage>
        <taxon>Eukaryota</taxon>
        <taxon>Fungi</taxon>
        <taxon>Dikarya</taxon>
        <taxon>Basidiomycota</taxon>
        <taxon>Ustilaginomycotina</taxon>
        <taxon>Malasseziomycetes</taxon>
        <taxon>Malasseziales</taxon>
        <taxon>Malasseziaceae</taxon>
        <taxon>Malassezia</taxon>
    </lineage>
</organism>
<dbReference type="STRING" id="1230383.M5EIF4"/>
<feature type="compositionally biased region" description="Polar residues" evidence="1">
    <location>
        <begin position="617"/>
        <end position="634"/>
    </location>
</feature>
<evidence type="ECO:0000256" key="2">
    <source>
        <dbReference type="SAM" id="Phobius"/>
    </source>
</evidence>
<feature type="region of interest" description="Disordered" evidence="1">
    <location>
        <begin position="1"/>
        <end position="51"/>
    </location>
</feature>
<feature type="compositionally biased region" description="Polar residues" evidence="1">
    <location>
        <begin position="1"/>
        <end position="11"/>
    </location>
</feature>
<protein>
    <submittedName>
        <fullName evidence="3">Uncharacterized protein</fullName>
    </submittedName>
</protein>
<feature type="transmembrane region" description="Helical" evidence="2">
    <location>
        <begin position="266"/>
        <end position="286"/>
    </location>
</feature>
<dbReference type="GO" id="GO:0015179">
    <property type="term" value="F:L-amino acid transmembrane transporter activity"/>
    <property type="evidence" value="ECO:0007669"/>
    <property type="project" value="TreeGrafter"/>
</dbReference>
<feature type="compositionally biased region" description="Basic residues" evidence="1">
    <location>
        <begin position="457"/>
        <end position="469"/>
    </location>
</feature>
<feature type="transmembrane region" description="Helical" evidence="2">
    <location>
        <begin position="192"/>
        <end position="214"/>
    </location>
</feature>
<keyword evidence="2" id="KW-1133">Transmembrane helix</keyword>
<feature type="transmembrane region" description="Helical" evidence="2">
    <location>
        <begin position="143"/>
        <end position="171"/>
    </location>
</feature>